<keyword evidence="1" id="KW-0596">Phosphopantetheine</keyword>
<dbReference type="Pfam" id="PF16197">
    <property type="entry name" value="KAsynt_C_assoc"/>
    <property type="match status" value="1"/>
</dbReference>
<dbReference type="Gene3D" id="3.30.70.3290">
    <property type="match status" value="1"/>
</dbReference>
<dbReference type="InterPro" id="IPR020841">
    <property type="entry name" value="PKS_Beta-ketoAc_synthase_dom"/>
</dbReference>
<dbReference type="InterPro" id="IPR032821">
    <property type="entry name" value="PKS_assoc"/>
</dbReference>
<dbReference type="Proteomes" id="UP000001880">
    <property type="component" value="Chromosome"/>
</dbReference>
<dbReference type="SUPFAM" id="SSF52151">
    <property type="entry name" value="FabD/lysophospholipase-like"/>
    <property type="match status" value="1"/>
</dbReference>
<protein>
    <submittedName>
        <fullName evidence="6">6-deoxyerythronolide-B synthase</fullName>
        <ecNumber evidence="6">2.3.1.94</ecNumber>
    </submittedName>
    <submittedName>
        <fullName evidence="7">Polyketide synthase</fullName>
    </submittedName>
</protein>
<dbReference type="EMBL" id="KU523549">
    <property type="protein sequence ID" value="AMM72013.1"/>
    <property type="molecule type" value="Genomic_DNA"/>
</dbReference>
<reference evidence="6 8" key="1">
    <citation type="journal article" date="2010" name="Stand. Genomic Sci.">
        <title>Complete genome sequence of Haliangium ochraceum type strain (SMP-2).</title>
        <authorList>
            <consortium name="US DOE Joint Genome Institute (JGI-PGF)"/>
            <person name="Ivanova N."/>
            <person name="Daum C."/>
            <person name="Lang E."/>
            <person name="Abt B."/>
            <person name="Kopitz M."/>
            <person name="Saunders E."/>
            <person name="Lapidus A."/>
            <person name="Lucas S."/>
            <person name="Glavina Del Rio T."/>
            <person name="Nolan M."/>
            <person name="Tice H."/>
            <person name="Copeland A."/>
            <person name="Cheng J.F."/>
            <person name="Chen F."/>
            <person name="Bruce D."/>
            <person name="Goodwin L."/>
            <person name="Pitluck S."/>
            <person name="Mavromatis K."/>
            <person name="Pati A."/>
            <person name="Mikhailova N."/>
            <person name="Chen A."/>
            <person name="Palaniappan K."/>
            <person name="Land M."/>
            <person name="Hauser L."/>
            <person name="Chang Y.J."/>
            <person name="Jeffries C.D."/>
            <person name="Detter J.C."/>
            <person name="Brettin T."/>
            <person name="Rohde M."/>
            <person name="Goker M."/>
            <person name="Bristow J."/>
            <person name="Markowitz V."/>
            <person name="Eisen J.A."/>
            <person name="Hugenholtz P."/>
            <person name="Kyrpides N.C."/>
            <person name="Klenk H.P."/>
        </authorList>
    </citation>
    <scope>NUCLEOTIDE SEQUENCE [LARGE SCALE GENOMIC DNA]</scope>
    <source>
        <strain evidence="6">DSM 14365</strain>
        <strain evidence="8">DSM 14365 / CIP 107738 / JCM 11303 / AJ 13395 / SMP-2</strain>
    </source>
</reference>
<keyword evidence="3 6" id="KW-0808">Transferase</keyword>
<dbReference type="InterPro" id="IPR001227">
    <property type="entry name" value="Ac_transferase_dom_sf"/>
</dbReference>
<feature type="domain" description="Ketosynthase family 3 (KS3)" evidence="5">
    <location>
        <begin position="44"/>
        <end position="465"/>
    </location>
</feature>
<comment type="function">
    <text evidence="4">Involved in production of the polyketide antibiotic thailandamide.</text>
</comment>
<evidence type="ECO:0000256" key="2">
    <source>
        <dbReference type="ARBA" id="ARBA00022553"/>
    </source>
</evidence>
<dbReference type="PANTHER" id="PTHR43775">
    <property type="entry name" value="FATTY ACID SYNTHASE"/>
    <property type="match status" value="1"/>
</dbReference>
<dbReference type="PANTHER" id="PTHR43775:SF37">
    <property type="entry name" value="SI:DKEY-61P9.11"/>
    <property type="match status" value="1"/>
</dbReference>
<evidence type="ECO:0000313" key="8">
    <source>
        <dbReference type="Proteomes" id="UP000001880"/>
    </source>
</evidence>
<evidence type="ECO:0000256" key="3">
    <source>
        <dbReference type="ARBA" id="ARBA00022679"/>
    </source>
</evidence>
<dbReference type="GO" id="GO:0047879">
    <property type="term" value="F:erythronolide synthase activity"/>
    <property type="evidence" value="ECO:0007669"/>
    <property type="project" value="UniProtKB-EC"/>
</dbReference>
<dbReference type="InterPro" id="IPR014031">
    <property type="entry name" value="Ketoacyl_synth_C"/>
</dbReference>
<dbReference type="KEGG" id="hoh:Hoch_1178"/>
<name>D0LS48_HALO1</name>
<evidence type="ECO:0000256" key="1">
    <source>
        <dbReference type="ARBA" id="ARBA00022450"/>
    </source>
</evidence>
<dbReference type="InterPro" id="IPR016035">
    <property type="entry name" value="Acyl_Trfase/lysoPLipase"/>
</dbReference>
<dbReference type="Gene3D" id="3.40.366.10">
    <property type="entry name" value="Malonyl-Coenzyme A Acyl Carrier Protein, domain 2"/>
    <property type="match status" value="1"/>
</dbReference>
<dbReference type="CDD" id="cd00833">
    <property type="entry name" value="PKS"/>
    <property type="match status" value="1"/>
</dbReference>
<dbReference type="InterPro" id="IPR014030">
    <property type="entry name" value="Ketoacyl_synth_N"/>
</dbReference>
<dbReference type="InterPro" id="IPR050091">
    <property type="entry name" value="PKS_NRPS_Biosynth_Enz"/>
</dbReference>
<keyword evidence="6" id="KW-0012">Acyltransferase</keyword>
<evidence type="ECO:0000256" key="4">
    <source>
        <dbReference type="ARBA" id="ARBA00054155"/>
    </source>
</evidence>
<dbReference type="Pfam" id="PF02801">
    <property type="entry name" value="Ketoacyl-synt_C"/>
    <property type="match status" value="1"/>
</dbReference>
<dbReference type="InterPro" id="IPR016039">
    <property type="entry name" value="Thiolase-like"/>
</dbReference>
<dbReference type="EC" id="2.3.1.94" evidence="6"/>
<dbReference type="Pfam" id="PF00698">
    <property type="entry name" value="Acyl_transf_1"/>
    <property type="match status" value="1"/>
</dbReference>
<dbReference type="GO" id="GO:0004312">
    <property type="term" value="F:fatty acid synthase activity"/>
    <property type="evidence" value="ECO:0007669"/>
    <property type="project" value="TreeGrafter"/>
</dbReference>
<dbReference type="SUPFAM" id="SSF53901">
    <property type="entry name" value="Thiolase-like"/>
    <property type="match status" value="1"/>
</dbReference>
<dbReference type="Gene3D" id="3.40.47.10">
    <property type="match status" value="1"/>
</dbReference>
<dbReference type="eggNOG" id="COG3321">
    <property type="taxonomic scope" value="Bacteria"/>
</dbReference>
<evidence type="ECO:0000313" key="6">
    <source>
        <dbReference type="EMBL" id="ACY13745.1"/>
    </source>
</evidence>
<keyword evidence="2" id="KW-0597">Phosphoprotein</keyword>
<accession>D0LS48</accession>
<dbReference type="HOGENOM" id="CLU_000022_16_6_7"/>
<dbReference type="GO" id="GO:0006633">
    <property type="term" value="P:fatty acid biosynthetic process"/>
    <property type="evidence" value="ECO:0007669"/>
    <property type="project" value="InterPro"/>
</dbReference>
<dbReference type="SMART" id="SM00825">
    <property type="entry name" value="PKS_KS"/>
    <property type="match status" value="1"/>
</dbReference>
<evidence type="ECO:0000259" key="5">
    <source>
        <dbReference type="PROSITE" id="PS52004"/>
    </source>
</evidence>
<gene>
    <name evidence="7" type="primary">hliL</name>
    <name evidence="6" type="ordered locus">Hoch_1178</name>
</gene>
<proteinExistence type="predicted"/>
<sequence>MSEQREDASADTDTLLKRALTQIRKLRARVRSLEDAAPSPSTAVEPIAIVGMGCRFPGGAEGPDAFWELLCDRRDAIIEVPANRWDADAFYDPDGTRLGTMVTRWGGFISDIGAFDRRLFGVSRGEAESMDPQQRMLLEVAWHALEDAAIGPHRVRGSNTGVFVGICNVDYLRLMSGPPPRGATGTAQSMAANRLSYHYDLRGPSVVVDTACSSSLVALALACDSLAAGRIDLALAGGANAVLAPDLTVALSEAKMMSPSGRCRTFDARGDGYVRGEGCGLVALKRLSDALADGDPIRALIRGVGCNQDGRSNGLTAPNGESQRALILEVLRRARVAPEEVSYIEAHGTGTPLGDPIEVEALAATYGRPRPDGEACMLGAVKSNIGHLESAAGIAGLIKAVLCLQKQRFVPNVHFEVLNPNIELRGTPFAIPTESQPWPRAETPRRAAVSSFGFGGANAHAVLEEAPEHAAASDSAAAAGARPQVITLSAGSPAALRALAGRYVSHLGERPGCALADFAHTVQIGRAPLAHRAAFVARDRDQLVRGLESCAAGGEAGGDAGGVSADRAVLHHGEVTRGARGRVAFLYTGQGAQHLGMGRALYEAQPVFRRALDECAELANPHLERPLLEVMFASPDDASSAEALTQTNYAQPALFAYEHAMSALWRSFGIEPAAVIGHSVGEIAAACAAGVFSLADGMRLICERGRLMHAAPGAGGMALVRASADEVEALLVPEVEIAAINGADYTVLSGPQDSLAGVLARCEEEFFYVKPLHTSHAFHSAFMEPVLAPLRAFADREVEFSAPALAFVSCTHGRLFAPGEVPDAAYWSRHARAPTLFHAGVEALLDTGITTFLEVGPHFVLGDLGKRSAKALGRGEGLAWLSSARRDDDGWTALLDAMAQLFVRGVEIDWSAVAVAAGERPRRLHLPTYPFQRQRAWIPAEGLRPFRPAE</sequence>
<evidence type="ECO:0000313" key="7">
    <source>
        <dbReference type="EMBL" id="AMM72013.1"/>
    </source>
</evidence>
<dbReference type="GO" id="GO:0005737">
    <property type="term" value="C:cytoplasm"/>
    <property type="evidence" value="ECO:0007669"/>
    <property type="project" value="TreeGrafter"/>
</dbReference>
<dbReference type="PROSITE" id="PS00606">
    <property type="entry name" value="KS3_1"/>
    <property type="match status" value="1"/>
</dbReference>
<dbReference type="FunFam" id="3.40.47.10:FF:000019">
    <property type="entry name" value="Polyketide synthase type I"/>
    <property type="match status" value="1"/>
</dbReference>
<dbReference type="PROSITE" id="PS52004">
    <property type="entry name" value="KS3_2"/>
    <property type="match status" value="1"/>
</dbReference>
<dbReference type="InterPro" id="IPR014043">
    <property type="entry name" value="Acyl_transferase_dom"/>
</dbReference>
<dbReference type="GO" id="GO:0004315">
    <property type="term" value="F:3-oxoacyl-[acyl-carrier-protein] synthase activity"/>
    <property type="evidence" value="ECO:0007669"/>
    <property type="project" value="InterPro"/>
</dbReference>
<dbReference type="SUPFAM" id="SSF55048">
    <property type="entry name" value="Probable ACP-binding domain of malonyl-CoA ACP transacylase"/>
    <property type="match status" value="1"/>
</dbReference>
<dbReference type="AlphaFoldDB" id="D0LS48"/>
<dbReference type="EMBL" id="CP001804">
    <property type="protein sequence ID" value="ACY13745.1"/>
    <property type="molecule type" value="Genomic_DNA"/>
</dbReference>
<organism evidence="6 8">
    <name type="scientific">Haliangium ochraceum (strain DSM 14365 / JCM 11303 / SMP-2)</name>
    <dbReference type="NCBI Taxonomy" id="502025"/>
    <lineage>
        <taxon>Bacteria</taxon>
        <taxon>Pseudomonadati</taxon>
        <taxon>Myxococcota</taxon>
        <taxon>Polyangia</taxon>
        <taxon>Haliangiales</taxon>
        <taxon>Kofleriaceae</taxon>
        <taxon>Haliangium</taxon>
    </lineage>
</organism>
<keyword evidence="8" id="KW-1185">Reference proteome</keyword>
<dbReference type="InterPro" id="IPR016036">
    <property type="entry name" value="Malonyl_transacylase_ACP-bd"/>
</dbReference>
<reference evidence="7" key="2">
    <citation type="journal article" date="2016" name="Sci. Rep.">
        <title>Heterologous Production of the Marine Myxobacterial Antibiotic Haliangicin and Its Unnatural Analogues Generated by Engineering of the Biochemical Pathway.</title>
        <authorList>
            <person name="Sun Y."/>
            <person name="Feng Z."/>
            <person name="Tomura T."/>
            <person name="Suzuki A."/>
            <person name="Miyano S."/>
            <person name="Tsuge T."/>
            <person name="Mori H."/>
            <person name="Suh J.W."/>
            <person name="Iizuka T."/>
            <person name="Fudou R."/>
            <person name="Ojika M."/>
        </authorList>
    </citation>
    <scope>NUCLEOTIDE SEQUENCE</scope>
    <source>
        <strain evidence="7">SMP-2</strain>
    </source>
</reference>
<dbReference type="InterPro" id="IPR018201">
    <property type="entry name" value="Ketoacyl_synth_AS"/>
</dbReference>
<dbReference type="Pfam" id="PF00109">
    <property type="entry name" value="ketoacyl-synt"/>
    <property type="match status" value="1"/>
</dbReference>
<dbReference type="STRING" id="502025.Hoch_1178"/>
<dbReference type="SMART" id="SM00827">
    <property type="entry name" value="PKS_AT"/>
    <property type="match status" value="1"/>
</dbReference>
<dbReference type="GO" id="GO:0071770">
    <property type="term" value="P:DIM/DIP cell wall layer assembly"/>
    <property type="evidence" value="ECO:0007669"/>
    <property type="project" value="TreeGrafter"/>
</dbReference>
<dbReference type="GO" id="GO:0005886">
    <property type="term" value="C:plasma membrane"/>
    <property type="evidence" value="ECO:0007669"/>
    <property type="project" value="TreeGrafter"/>
</dbReference>